<comment type="caution">
    <text evidence="1">The sequence shown here is derived from an EMBL/GenBank/DDBJ whole genome shotgun (WGS) entry which is preliminary data.</text>
</comment>
<dbReference type="NCBIfam" id="NF041886">
    <property type="entry name" value="Rmf_CrpP_fam"/>
    <property type="match status" value="1"/>
</dbReference>
<dbReference type="EMBL" id="JAMZEK010000004">
    <property type="protein sequence ID" value="MCP1376011.1"/>
    <property type="molecule type" value="Genomic_DNA"/>
</dbReference>
<accession>A0ABT1FF50</accession>
<reference evidence="1 2" key="1">
    <citation type="submission" date="2022-06" db="EMBL/GenBank/DDBJ databases">
        <title>Dyella sp. Sa strain:Sa Genome sequencing.</title>
        <authorList>
            <person name="Park S."/>
        </authorList>
    </citation>
    <scope>NUCLEOTIDE SEQUENCE [LARGE SCALE GENOMIC DNA]</scope>
    <source>
        <strain evidence="1 2">Sa</strain>
    </source>
</reference>
<protein>
    <submittedName>
        <fullName evidence="1">Uncharacterized protein</fullName>
    </submittedName>
</protein>
<name>A0ABT1FF50_9GAMM</name>
<evidence type="ECO:0000313" key="1">
    <source>
        <dbReference type="EMBL" id="MCP1376011.1"/>
    </source>
</evidence>
<sequence length="52" mass="5794">MKYLLLAWSQGNLSAQAGQTIAACPYLLGRMREAWLSGFSAYVAPRCCRRRG</sequence>
<proteinExistence type="predicted"/>
<gene>
    <name evidence="1" type="ORF">NC595_18335</name>
</gene>
<dbReference type="Proteomes" id="UP001204615">
    <property type="component" value="Unassembled WGS sequence"/>
</dbReference>
<dbReference type="PROSITE" id="PS51257">
    <property type="entry name" value="PROKAR_LIPOPROTEIN"/>
    <property type="match status" value="1"/>
</dbReference>
<dbReference type="RefSeq" id="WP_253568800.1">
    <property type="nucleotide sequence ID" value="NZ_JAMZEK010000004.1"/>
</dbReference>
<organism evidence="1 2">
    <name type="scientific">Dyella lutea</name>
    <dbReference type="NCBI Taxonomy" id="2950441"/>
    <lineage>
        <taxon>Bacteria</taxon>
        <taxon>Pseudomonadati</taxon>
        <taxon>Pseudomonadota</taxon>
        <taxon>Gammaproteobacteria</taxon>
        <taxon>Lysobacterales</taxon>
        <taxon>Rhodanobacteraceae</taxon>
        <taxon>Dyella</taxon>
    </lineage>
</organism>
<keyword evidence="2" id="KW-1185">Reference proteome</keyword>
<evidence type="ECO:0000313" key="2">
    <source>
        <dbReference type="Proteomes" id="UP001204615"/>
    </source>
</evidence>